<gene>
    <name evidence="9" type="ORF">XF3B_55470</name>
</gene>
<dbReference type="AlphaFoldDB" id="A0A809YIJ7"/>
<dbReference type="InterPro" id="IPR043502">
    <property type="entry name" value="DNA/RNA_pol_sf"/>
</dbReference>
<name>A0A809YIJ7_9BRAD</name>
<dbReference type="FunFam" id="3.40.50.1390:FF:000014">
    <property type="entry name" value="DNA invertase"/>
    <property type="match status" value="1"/>
</dbReference>
<evidence type="ECO:0008006" key="10">
    <source>
        <dbReference type="Google" id="ProtNLM"/>
    </source>
</evidence>
<proteinExistence type="predicted"/>
<evidence type="ECO:0000313" key="9">
    <source>
        <dbReference type="EMBL" id="BCE40516.1"/>
    </source>
</evidence>
<evidence type="ECO:0000259" key="8">
    <source>
        <dbReference type="PROSITE" id="PS51737"/>
    </source>
</evidence>
<dbReference type="InterPro" id="IPR011109">
    <property type="entry name" value="DNA_bind_recombinase_dom"/>
</dbReference>
<feature type="region of interest" description="Disordered" evidence="6">
    <location>
        <begin position="519"/>
        <end position="542"/>
    </location>
</feature>
<evidence type="ECO:0000256" key="3">
    <source>
        <dbReference type="ARBA" id="ARBA00023172"/>
    </source>
</evidence>
<dbReference type="Pfam" id="PF08388">
    <property type="entry name" value="GIIM"/>
    <property type="match status" value="1"/>
</dbReference>
<keyword evidence="1" id="KW-0229">DNA integration</keyword>
<dbReference type="InterPro" id="IPR038109">
    <property type="entry name" value="DNA_bind_recomb_sf"/>
</dbReference>
<keyword evidence="3" id="KW-0233">DNA recombination</keyword>
<dbReference type="InterPro" id="IPR000477">
    <property type="entry name" value="RT_dom"/>
</dbReference>
<feature type="active site" description="O-(5'-phospho-DNA)-serine intermediate" evidence="4 5">
    <location>
        <position position="11"/>
    </location>
</feature>
<dbReference type="Pfam" id="PF13408">
    <property type="entry name" value="Zn_ribbon_recom"/>
    <property type="match status" value="1"/>
</dbReference>
<evidence type="ECO:0000256" key="5">
    <source>
        <dbReference type="PROSITE-ProRule" id="PRU10137"/>
    </source>
</evidence>
<dbReference type="Pfam" id="PF00239">
    <property type="entry name" value="Resolvase"/>
    <property type="match status" value="1"/>
</dbReference>
<dbReference type="EMBL" id="AP023093">
    <property type="protein sequence ID" value="BCE40516.1"/>
    <property type="molecule type" value="Genomic_DNA"/>
</dbReference>
<dbReference type="Pfam" id="PF07508">
    <property type="entry name" value="Recombinase"/>
    <property type="match status" value="1"/>
</dbReference>
<dbReference type="Gene3D" id="3.90.1750.20">
    <property type="entry name" value="Putative Large Serine Recombinase, Chain B, Domain 2"/>
    <property type="match status" value="1"/>
</dbReference>
<dbReference type="Gene3D" id="3.40.50.1390">
    <property type="entry name" value="Resolvase, N-terminal catalytic domain"/>
    <property type="match status" value="1"/>
</dbReference>
<dbReference type="InterPro" id="IPR050639">
    <property type="entry name" value="SSR_resolvase"/>
</dbReference>
<dbReference type="SUPFAM" id="SSF53041">
    <property type="entry name" value="Resolvase-like"/>
    <property type="match status" value="1"/>
</dbReference>
<evidence type="ECO:0000256" key="1">
    <source>
        <dbReference type="ARBA" id="ARBA00022908"/>
    </source>
</evidence>
<dbReference type="GO" id="GO:0000150">
    <property type="term" value="F:DNA strand exchange activity"/>
    <property type="evidence" value="ECO:0007669"/>
    <property type="project" value="InterPro"/>
</dbReference>
<dbReference type="PROSITE" id="PS51737">
    <property type="entry name" value="RECOMBINASE_DNA_BIND"/>
    <property type="match status" value="1"/>
</dbReference>
<dbReference type="PANTHER" id="PTHR30461">
    <property type="entry name" value="DNA-INVERTASE FROM LAMBDOID PROPHAGE"/>
    <property type="match status" value="1"/>
</dbReference>
<dbReference type="RefSeq" id="WP_182871902.1">
    <property type="nucleotide sequence ID" value="NZ_AP022639.1"/>
</dbReference>
<dbReference type="PANTHER" id="PTHR30461:SF23">
    <property type="entry name" value="DNA RECOMBINASE-RELATED"/>
    <property type="match status" value="1"/>
</dbReference>
<dbReference type="SMART" id="SM00857">
    <property type="entry name" value="Resolvase"/>
    <property type="match status" value="1"/>
</dbReference>
<dbReference type="GO" id="GO:0015074">
    <property type="term" value="P:DNA integration"/>
    <property type="evidence" value="ECO:0007669"/>
    <property type="project" value="UniProtKB-KW"/>
</dbReference>
<dbReference type="SUPFAM" id="SSF56672">
    <property type="entry name" value="DNA/RNA polymerases"/>
    <property type="match status" value="1"/>
</dbReference>
<dbReference type="InterPro" id="IPR013597">
    <property type="entry name" value="Mat_intron_G2"/>
</dbReference>
<reference evidence="9" key="1">
    <citation type="submission" date="2020-05" db="EMBL/GenBank/DDBJ databases">
        <title>Complete genome sequence of Bradyrhizobium diazoefficiens XF3 isolated from soybean nodule.</title>
        <authorList>
            <person name="Noda R."/>
            <person name="Kakizaki K."/>
            <person name="Minamisawa K."/>
        </authorList>
    </citation>
    <scope>NUCLEOTIDE SEQUENCE</scope>
    <source>
        <strain evidence="9">XF3</strain>
    </source>
</reference>
<evidence type="ECO:0000256" key="4">
    <source>
        <dbReference type="PIRSR" id="PIRSR606118-50"/>
    </source>
</evidence>
<evidence type="ECO:0000256" key="2">
    <source>
        <dbReference type="ARBA" id="ARBA00023125"/>
    </source>
</evidence>
<dbReference type="Pfam" id="PF00078">
    <property type="entry name" value="RVT_1"/>
    <property type="match status" value="1"/>
</dbReference>
<accession>A0A809YIJ7</accession>
<evidence type="ECO:0000256" key="6">
    <source>
        <dbReference type="SAM" id="MobiDB-lite"/>
    </source>
</evidence>
<feature type="domain" description="Recombinase" evidence="8">
    <location>
        <begin position="159"/>
        <end position="303"/>
    </location>
</feature>
<keyword evidence="2" id="KW-0238">DNA-binding</keyword>
<dbReference type="GO" id="GO:0003677">
    <property type="term" value="F:DNA binding"/>
    <property type="evidence" value="ECO:0007669"/>
    <property type="project" value="UniProtKB-KW"/>
</dbReference>
<evidence type="ECO:0000259" key="7">
    <source>
        <dbReference type="PROSITE" id="PS51736"/>
    </source>
</evidence>
<dbReference type="PROSITE" id="PS00397">
    <property type="entry name" value="RECOMBINASES_1"/>
    <property type="match status" value="1"/>
</dbReference>
<feature type="domain" description="Resolvase/invertase-type recombinase catalytic" evidence="7">
    <location>
        <begin position="3"/>
        <end position="150"/>
    </location>
</feature>
<dbReference type="PROSITE" id="PS51736">
    <property type="entry name" value="RECOMBINASES_3"/>
    <property type="match status" value="1"/>
</dbReference>
<dbReference type="InterPro" id="IPR025827">
    <property type="entry name" value="Zn_ribbon_recom_dom"/>
</dbReference>
<dbReference type="InterPro" id="IPR036162">
    <property type="entry name" value="Resolvase-like_N_sf"/>
</dbReference>
<sequence>MKTAAIYARVSSDKQKEENTIASQTSALIAFAREQNCDVPAEWVIEDDGYSGASLLRPGLERLRDLAAEGRIQAVLVYAPDRLSRRYAHQILLIEEFARAGVEVLFIRSRRAATPEDELLLQFQGMIAEYERAQILERSRRGKRHRALQGQVSVLSGAPFGYRYKRKTDHSAAYYEIDERQAGIVRWVYELYTAKSHSIGAITRLLNERQIPTAKETGRWERSTVWAMLRNPAYKGTACFGKTRIAPRMRVTRPLRLRGGVAPRNSANHELPRTEWIEIPVPTIISEETFALANELLEANKKHAPRRTITPSALQGLLSCAKCGYGLYRTSTRSSARTIHYYRCLGSDGWRRLGGPVCDSRPTRQDLLDEVVWKEIARLLEDRQLIEDELERRLKAARNSDPTQRREETLRRDLARSRKSIERLLTAYQESLLSLEELRSRMPDLRSREQACLSALQAIEDQSQEQEVCLRLAESVTSFLERLRSSVGALDIIERQRVLRLLVKEVLVGDDKIVIRHSIPLPPTPPGGKAPGAANSSVTAPPPQSYLLRSGNQLAAVVELMLDVLDKELEKRGHRFVRYADDCNIYVRSQRAGERVLAGVERFLEKRLKLKINKAKSAVAKPSVRKFLGFSFTGGQEPRRRIAPQALARFKAKVRELTRRTRGRCLVQIAKELSTYLIGWHGYFGFCQTPSVLRVLDQWIRRRLRAVAWKQWKYGPARFAELRRRGVGRDLAAQTAGSPRGPWRLANSPALTIALPNGFFASLGLASVAARRPA</sequence>
<dbReference type="InterPro" id="IPR006119">
    <property type="entry name" value="Resolv_N"/>
</dbReference>
<organism evidence="9">
    <name type="scientific">Bradyrhizobium diazoefficiens</name>
    <dbReference type="NCBI Taxonomy" id="1355477"/>
    <lineage>
        <taxon>Bacteria</taxon>
        <taxon>Pseudomonadati</taxon>
        <taxon>Pseudomonadota</taxon>
        <taxon>Alphaproteobacteria</taxon>
        <taxon>Hyphomicrobiales</taxon>
        <taxon>Nitrobacteraceae</taxon>
        <taxon>Bradyrhizobium</taxon>
    </lineage>
</organism>
<dbReference type="CDD" id="cd00338">
    <property type="entry name" value="Ser_Recombinase"/>
    <property type="match status" value="1"/>
</dbReference>
<protein>
    <recommendedName>
        <fullName evidence="10">Recombinase family protein</fullName>
    </recommendedName>
</protein>
<dbReference type="InterPro" id="IPR006118">
    <property type="entry name" value="Recombinase_CS"/>
</dbReference>